<dbReference type="Pfam" id="PF08401">
    <property type="entry name" value="ArdcN"/>
    <property type="match status" value="1"/>
</dbReference>
<protein>
    <recommendedName>
        <fullName evidence="5">DUF1738 domain-containing protein</fullName>
    </recommendedName>
</protein>
<gene>
    <name evidence="3" type="ORF">DRF65_20745</name>
</gene>
<reference evidence="4" key="1">
    <citation type="submission" date="2018-06" db="EMBL/GenBank/DDBJ databases">
        <authorList>
            <person name="Lum Nde A."/>
            <person name="Hugo C."/>
        </authorList>
    </citation>
    <scope>NUCLEOTIDE SEQUENCE [LARGE SCALE GENOMIC DNA]</scope>
    <source>
        <strain evidence="4">1_F178</strain>
    </source>
</reference>
<comment type="caution">
    <text evidence="3">The sequence shown here is derived from an EMBL/GenBank/DDBJ whole genome shotgun (WGS) entry which is preliminary data.</text>
</comment>
<feature type="domain" description="Polyvalent protein metallopeptidase" evidence="2">
    <location>
        <begin position="208"/>
        <end position="313"/>
    </location>
</feature>
<dbReference type="EMBL" id="QNVT01000024">
    <property type="protein sequence ID" value="REC60495.1"/>
    <property type="molecule type" value="Genomic_DNA"/>
</dbReference>
<evidence type="ECO:0000259" key="2">
    <source>
        <dbReference type="Pfam" id="PF18818"/>
    </source>
</evidence>
<feature type="domain" description="N-terminal" evidence="1">
    <location>
        <begin position="44"/>
        <end position="170"/>
    </location>
</feature>
<evidence type="ECO:0000313" key="4">
    <source>
        <dbReference type="Proteomes" id="UP000256686"/>
    </source>
</evidence>
<accession>A0A3D9C3Q8</accession>
<name>A0A3D9C3Q8_9FLAO</name>
<dbReference type="InterPro" id="IPR013610">
    <property type="entry name" value="ArdC_N"/>
</dbReference>
<dbReference type="GO" id="GO:0003697">
    <property type="term" value="F:single-stranded DNA binding"/>
    <property type="evidence" value="ECO:0007669"/>
    <property type="project" value="InterPro"/>
</dbReference>
<sequence>MQFPLAIKQKKTTRNSQNNLKSNIMKALTKKTNSKTQVSTSKEDKFISKILENLDKVNAKDWEQYANVPFQHPKNLFTKKEYQGFNTFALYIDMLVNKFKTSCYATFRSISKAGGKLKKGAKGTVIEFFSYVFKHKETGQIFTSEQFSTMSSAERENLTKIICIRNYTVFNSELIENLEEININIDPEDENHELDFQEQINCENFITKLITSGNLKLTHARLNVACYAPIQDYIAIPEKKFFISEDRYYATLFHEIIHWTGHESRLNRNLKGHYDVTRYSFEELIAEMGSMLICLQFGITSEFINSVRYLKSWSVNNSENRTENIKKAFVLSKKAKKYLEQF</sequence>
<dbReference type="Pfam" id="PF18818">
    <property type="entry name" value="MPTase-PolyVal"/>
    <property type="match status" value="1"/>
</dbReference>
<dbReference type="InterPro" id="IPR041459">
    <property type="entry name" value="MPTase-PolyVal"/>
</dbReference>
<proteinExistence type="predicted"/>
<dbReference type="Proteomes" id="UP000256686">
    <property type="component" value="Unassembled WGS sequence"/>
</dbReference>
<organism evidence="3 4">
    <name type="scientific">Chryseobacterium pennae</name>
    <dbReference type="NCBI Taxonomy" id="2258962"/>
    <lineage>
        <taxon>Bacteria</taxon>
        <taxon>Pseudomonadati</taxon>
        <taxon>Bacteroidota</taxon>
        <taxon>Flavobacteriia</taxon>
        <taxon>Flavobacteriales</taxon>
        <taxon>Weeksellaceae</taxon>
        <taxon>Chryseobacterium group</taxon>
        <taxon>Chryseobacterium</taxon>
    </lineage>
</organism>
<evidence type="ECO:0008006" key="5">
    <source>
        <dbReference type="Google" id="ProtNLM"/>
    </source>
</evidence>
<dbReference type="AlphaFoldDB" id="A0A3D9C3Q8"/>
<evidence type="ECO:0000313" key="3">
    <source>
        <dbReference type="EMBL" id="REC60495.1"/>
    </source>
</evidence>
<evidence type="ECO:0000259" key="1">
    <source>
        <dbReference type="Pfam" id="PF08401"/>
    </source>
</evidence>
<keyword evidence="4" id="KW-1185">Reference proteome</keyword>